<feature type="region of interest" description="Disordered" evidence="2">
    <location>
        <begin position="426"/>
        <end position="479"/>
    </location>
</feature>
<dbReference type="EMBL" id="ML210153">
    <property type="protein sequence ID" value="TFK28863.1"/>
    <property type="molecule type" value="Genomic_DNA"/>
</dbReference>
<feature type="compositionally biased region" description="Polar residues" evidence="2">
    <location>
        <begin position="245"/>
        <end position="275"/>
    </location>
</feature>
<dbReference type="OrthoDB" id="3263403at2759"/>
<accession>A0A5C3L8P4</accession>
<feature type="compositionally biased region" description="Polar residues" evidence="2">
    <location>
        <begin position="459"/>
        <end position="479"/>
    </location>
</feature>
<organism evidence="3 4">
    <name type="scientific">Coprinopsis marcescibilis</name>
    <name type="common">Agaric fungus</name>
    <name type="synonym">Psathyrella marcescibilis</name>
    <dbReference type="NCBI Taxonomy" id="230819"/>
    <lineage>
        <taxon>Eukaryota</taxon>
        <taxon>Fungi</taxon>
        <taxon>Dikarya</taxon>
        <taxon>Basidiomycota</taxon>
        <taxon>Agaricomycotina</taxon>
        <taxon>Agaricomycetes</taxon>
        <taxon>Agaricomycetidae</taxon>
        <taxon>Agaricales</taxon>
        <taxon>Agaricineae</taxon>
        <taxon>Psathyrellaceae</taxon>
        <taxon>Coprinopsis</taxon>
    </lineage>
</organism>
<evidence type="ECO:0000313" key="4">
    <source>
        <dbReference type="Proteomes" id="UP000307440"/>
    </source>
</evidence>
<name>A0A5C3L8P4_COPMA</name>
<feature type="region of interest" description="Disordered" evidence="2">
    <location>
        <begin position="245"/>
        <end position="369"/>
    </location>
</feature>
<keyword evidence="4" id="KW-1185">Reference proteome</keyword>
<keyword evidence="1" id="KW-0175">Coiled coil</keyword>
<feature type="compositionally biased region" description="Polar residues" evidence="2">
    <location>
        <begin position="350"/>
        <end position="369"/>
    </location>
</feature>
<feature type="compositionally biased region" description="Low complexity" evidence="2">
    <location>
        <begin position="436"/>
        <end position="451"/>
    </location>
</feature>
<feature type="compositionally biased region" description="Polar residues" evidence="2">
    <location>
        <begin position="310"/>
        <end position="341"/>
    </location>
</feature>
<evidence type="ECO:0000256" key="2">
    <source>
        <dbReference type="SAM" id="MobiDB-lite"/>
    </source>
</evidence>
<gene>
    <name evidence="3" type="ORF">FA15DRAFT_486592</name>
</gene>
<evidence type="ECO:0000256" key="1">
    <source>
        <dbReference type="SAM" id="Coils"/>
    </source>
</evidence>
<dbReference type="Proteomes" id="UP000307440">
    <property type="component" value="Unassembled WGS sequence"/>
</dbReference>
<protein>
    <submittedName>
        <fullName evidence="3">Uncharacterized protein</fullName>
    </submittedName>
</protein>
<evidence type="ECO:0000313" key="3">
    <source>
        <dbReference type="EMBL" id="TFK28863.1"/>
    </source>
</evidence>
<reference evidence="3 4" key="1">
    <citation type="journal article" date="2019" name="Nat. Ecol. Evol.">
        <title>Megaphylogeny resolves global patterns of mushroom evolution.</title>
        <authorList>
            <person name="Varga T."/>
            <person name="Krizsan K."/>
            <person name="Foldi C."/>
            <person name="Dima B."/>
            <person name="Sanchez-Garcia M."/>
            <person name="Sanchez-Ramirez S."/>
            <person name="Szollosi G.J."/>
            <person name="Szarkandi J.G."/>
            <person name="Papp V."/>
            <person name="Albert L."/>
            <person name="Andreopoulos W."/>
            <person name="Angelini C."/>
            <person name="Antonin V."/>
            <person name="Barry K.W."/>
            <person name="Bougher N.L."/>
            <person name="Buchanan P."/>
            <person name="Buyck B."/>
            <person name="Bense V."/>
            <person name="Catcheside P."/>
            <person name="Chovatia M."/>
            <person name="Cooper J."/>
            <person name="Damon W."/>
            <person name="Desjardin D."/>
            <person name="Finy P."/>
            <person name="Geml J."/>
            <person name="Haridas S."/>
            <person name="Hughes K."/>
            <person name="Justo A."/>
            <person name="Karasinski D."/>
            <person name="Kautmanova I."/>
            <person name="Kiss B."/>
            <person name="Kocsube S."/>
            <person name="Kotiranta H."/>
            <person name="LaButti K.M."/>
            <person name="Lechner B.E."/>
            <person name="Liimatainen K."/>
            <person name="Lipzen A."/>
            <person name="Lukacs Z."/>
            <person name="Mihaltcheva S."/>
            <person name="Morgado L.N."/>
            <person name="Niskanen T."/>
            <person name="Noordeloos M.E."/>
            <person name="Ohm R.A."/>
            <person name="Ortiz-Santana B."/>
            <person name="Ovrebo C."/>
            <person name="Racz N."/>
            <person name="Riley R."/>
            <person name="Savchenko A."/>
            <person name="Shiryaev A."/>
            <person name="Soop K."/>
            <person name="Spirin V."/>
            <person name="Szebenyi C."/>
            <person name="Tomsovsky M."/>
            <person name="Tulloss R.E."/>
            <person name="Uehling J."/>
            <person name="Grigoriev I.V."/>
            <person name="Vagvolgyi C."/>
            <person name="Papp T."/>
            <person name="Martin F.M."/>
            <person name="Miettinen O."/>
            <person name="Hibbett D.S."/>
            <person name="Nagy L.G."/>
        </authorList>
    </citation>
    <scope>NUCLEOTIDE SEQUENCE [LARGE SCALE GENOMIC DNA]</scope>
    <source>
        <strain evidence="3 4">CBS 121175</strain>
    </source>
</reference>
<proteinExistence type="predicted"/>
<feature type="region of interest" description="Disordered" evidence="2">
    <location>
        <begin position="493"/>
        <end position="517"/>
    </location>
</feature>
<dbReference type="STRING" id="230819.A0A5C3L8P4"/>
<feature type="compositionally biased region" description="Acidic residues" evidence="2">
    <location>
        <begin position="587"/>
        <end position="597"/>
    </location>
</feature>
<feature type="compositionally biased region" description="Low complexity" evidence="2">
    <location>
        <begin position="285"/>
        <end position="294"/>
    </location>
</feature>
<feature type="region of interest" description="Disordered" evidence="2">
    <location>
        <begin position="579"/>
        <end position="599"/>
    </location>
</feature>
<feature type="coiled-coil region" evidence="1">
    <location>
        <begin position="77"/>
        <end position="164"/>
    </location>
</feature>
<sequence>MSSTAPTPVYVFYGILSRLLTVYVSFRAGNATARQGASYQSQDATQRDQAARVKIVEILSQTANGCLAELNYDPKEMEKLKARNAQWQSENVKLYEDNMKLNDSCNAMRAQVEQLTQAYNLTQSLLDRLKLPNKDIYVNMHNQIASLQSENRFLKDKAEKLEEQQPGKPTYAELFNQYNKLLANHQALISLNNQIKSHYTHFQSHCAQCPIYIAQQPVTQARSGSTSAASSRPPSRSQISYNTNVYRAGPDTNQSQPNVATPSVSYPQPAIQQGNRPVLGPPPQASSQSQPAPAHQIYRQLEPSPFAQPFPTQAVASGPQASNRASFSGAPSIQYHNQTHVAQPPGPSQPFWNTNAGPRSSQQNTPTITHVQSTGHTTTAIANTVSTPSAILSSQTHHAPSSHANQNGIISRPQSDLAALASHPVHNVTPPIRPQSYSAPLASTSALPSISDPKLPNRNLASPVSTPSLAPQAQSPSEQNILVPSLSRKPSPLVANEIGASSPPAAADPPPSTLPSVQTIKRPLSASQDNGTPVPDKKPRLDVEINTQHITPDLQPTLAQPDTQPVAQSADVVMGEVKGEQPQGTVDNEDDEEEEEVPVGPDGLRLAEDIVKDLFEDKDDGNGKICVLCKPRVQGGYIPERVYVNASVDELATHCEVEHHPIWYELRHLEA</sequence>
<dbReference type="AlphaFoldDB" id="A0A5C3L8P4"/>